<keyword evidence="8" id="KW-0862">Zinc</keyword>
<evidence type="ECO:0000313" key="17">
    <source>
        <dbReference type="EMBL" id="CAJ1961919.1"/>
    </source>
</evidence>
<evidence type="ECO:0000256" key="6">
    <source>
        <dbReference type="ARBA" id="ARBA00022801"/>
    </source>
</evidence>
<evidence type="ECO:0000256" key="4">
    <source>
        <dbReference type="ARBA" id="ARBA00022741"/>
    </source>
</evidence>
<feature type="compositionally biased region" description="Basic and acidic residues" evidence="13">
    <location>
        <begin position="616"/>
        <end position="625"/>
    </location>
</feature>
<comment type="similarity">
    <text evidence="2">Belongs to the SNF2/RAD54 helicase family.</text>
</comment>
<feature type="domain" description="Helicase ATP-binding" evidence="15">
    <location>
        <begin position="686"/>
        <end position="864"/>
    </location>
</feature>
<feature type="region of interest" description="Disordered" evidence="13">
    <location>
        <begin position="539"/>
        <end position="626"/>
    </location>
</feature>
<evidence type="ECO:0000256" key="2">
    <source>
        <dbReference type="ARBA" id="ARBA00007025"/>
    </source>
</evidence>
<dbReference type="Pfam" id="PF00271">
    <property type="entry name" value="Helicase_C"/>
    <property type="match status" value="1"/>
</dbReference>
<feature type="compositionally biased region" description="Basic residues" evidence="13">
    <location>
        <begin position="539"/>
        <end position="562"/>
    </location>
</feature>
<keyword evidence="9" id="KW-0067">ATP-binding</keyword>
<dbReference type="GO" id="GO:0008270">
    <property type="term" value="F:zinc ion binding"/>
    <property type="evidence" value="ECO:0007669"/>
    <property type="project" value="UniProtKB-KW"/>
</dbReference>
<dbReference type="InterPro" id="IPR044574">
    <property type="entry name" value="ARIP4-like"/>
</dbReference>
<dbReference type="Gene3D" id="3.40.50.300">
    <property type="entry name" value="P-loop containing nucleotide triphosphate hydrolases"/>
    <property type="match status" value="1"/>
</dbReference>
<sequence length="1548" mass="173789">MATDPEVIDLCSSSSEEDENDAAPTVATKQRIPTGPSVRQTPTDAPGHHQSLPSPISKAIRNSTTTTSNGGSAVTAKDIANTKPHWNTFSNRQNGSERATVEPSSAHSQISPDEQQSAIPSELLQEKIARNKDFFNDSDDEEINPFGSALEQVKIDFFKEHCFACQVPLCNPFQRNVERSCYALHSHPNLRVPVCVVCSDEIANLELTKHEAEEEDNEICGLCGSNAEKMFLCDGSECRASRSSICDQCVQNANPTLDLEELEASDQDWYCPCCKPPNVISQLRNYLEELQTRQQSSTGSKETRIESLLEDLQLVESKKAECEEALDDQESYNIEIELELTRSTGFASCKNIKDQVQGEFDLWLEAQHKHHARLVDMITVLHEALEQEGLDLKEHYFKEDTADRNNSEAAEVEDWKIQADMEIAKRAMDEGLKTSLTPPPPPTRDEEKEKEELALKEIDDLGSISESSDVDMVNPWRQAPYRVPDWKIQEAMEAEDEEFAAAKRKLRIVSEKDDANAAVTESKISAGVRKEASIVVHKCQRRRRKAYRGQRRRRKEARKRRRSTDASSGKVNVSTVASSLSKTPSGNGSIRPKQNKRKAVTKGLLPLSDSESSSEEENHQLEPKKQGFGHLFENSDFILTTDPHQDPIQVAEELAKILKPHQKEGIQFIFQNTFHDIAFPKDKLTEDIEEKVGGCILAHNMGLGKSLCCVTLLHTLFFHPSLQNDVGQPKIRFAILVAPVNTIRNWENELGKWTEKLGTHIDVHCVSSGGHHKQVIRTWAKTGGVLLMSDALFRNNVKVSKEELQDLADVIFLDEAHTMLKNKSNAVFKALMGVKTARRICLTGSPFQNNLFEYFRMASYIRPGVLGNSERVFEKKYVVPIQEGVSTDATGEAKKKADESMNEIQGILEPYVHRKDAGVLLEELPPMQQVVLHTRQTKLQRRLNGAYKRFQKSSDKDVNNFLHMYNSLRTVHNHPGTLLFRQTKTRPKEKKTTDSMPVLATTLNNDAKSGNTSSSTGLDNGPTTNVNELEIPKMVIKIEPMDSSSIHQPMEMAEKKDPDDISIIELLSDSEEEEPEPDEEVPSEIETTPQRWWSSVANKINNDEMRKIENGNKIVLLLHILTHAYQLNEKVVLFSQCLKTLDYISSVLAINDWGKQVPSLGDAFPGVSIGGWELGKQFLRIDGTTSANDRGNRIDRFEEDSIRLFLISSRAGGIGINLCSANRVVIFDSHFNPTIDLQALYRCYRYGQQRSVFAYRFLTEGTIEGKVYSRAVNKASLGLSLVDGKSFQRLFSAKETEDFAKTDSWACCNRCEKWRMFPPQENVDVTSLPDKWYCEEMNDVDKSTKIDCTFPERDEIWYWNHYGLSNETKENKSTTGPIVAMSGSAKALSDDTKEALVARDEILKGLLNVTGGKKSIVSRYYFHDALIDQDNAKKAGSESEDRSPQRMDQDAMTEGVGLSEQADAKKAKHAVELQSSPPIGQDSISKRSKPNDQKTAPGSTPRTKERNSSEATPNKKRSSPRSSKTSNSKRQKRKVVFSSLWSGFDSDS</sequence>
<dbReference type="InterPro" id="IPR049730">
    <property type="entry name" value="SNF2/RAD54-like_C"/>
</dbReference>
<feature type="domain" description="Helicase C-terminal" evidence="16">
    <location>
        <begin position="1119"/>
        <end position="1298"/>
    </location>
</feature>
<name>A0AAD2G3X2_9STRA</name>
<feature type="region of interest" description="Disordered" evidence="13">
    <location>
        <begin position="1003"/>
        <end position="1026"/>
    </location>
</feature>
<dbReference type="InterPro" id="IPR001650">
    <property type="entry name" value="Helicase_C-like"/>
</dbReference>
<keyword evidence="7" id="KW-0347">Helicase</keyword>
<keyword evidence="3" id="KW-0479">Metal-binding</keyword>
<dbReference type="GO" id="GO:0005634">
    <property type="term" value="C:nucleus"/>
    <property type="evidence" value="ECO:0007669"/>
    <property type="project" value="UniProtKB-SubCell"/>
</dbReference>
<keyword evidence="4" id="KW-0547">Nucleotide-binding</keyword>
<feature type="compositionally biased region" description="Low complexity" evidence="13">
    <location>
        <begin position="62"/>
        <end position="72"/>
    </location>
</feature>
<dbReference type="GO" id="GO:0005524">
    <property type="term" value="F:ATP binding"/>
    <property type="evidence" value="ECO:0007669"/>
    <property type="project" value="UniProtKB-KW"/>
</dbReference>
<feature type="compositionally biased region" description="Acidic residues" evidence="13">
    <location>
        <begin position="1068"/>
        <end position="1083"/>
    </location>
</feature>
<feature type="compositionally biased region" description="Basic and acidic residues" evidence="13">
    <location>
        <begin position="1462"/>
        <end position="1471"/>
    </location>
</feature>
<keyword evidence="18" id="KW-1185">Reference proteome</keyword>
<reference evidence="17" key="1">
    <citation type="submission" date="2023-08" db="EMBL/GenBank/DDBJ databases">
        <authorList>
            <person name="Audoor S."/>
            <person name="Bilcke G."/>
        </authorList>
    </citation>
    <scope>NUCLEOTIDE SEQUENCE</scope>
</reference>
<feature type="compositionally biased region" description="Basic and acidic residues" evidence="13">
    <location>
        <begin position="1432"/>
        <end position="1449"/>
    </location>
</feature>
<dbReference type="Pfam" id="PF00176">
    <property type="entry name" value="SNF2-rel_dom"/>
    <property type="match status" value="1"/>
</dbReference>
<feature type="region of interest" description="Disordered" evidence="13">
    <location>
        <begin position="1"/>
        <end position="117"/>
    </location>
</feature>
<dbReference type="GO" id="GO:0003677">
    <property type="term" value="F:DNA binding"/>
    <property type="evidence" value="ECO:0007669"/>
    <property type="project" value="UniProtKB-KW"/>
</dbReference>
<keyword evidence="6" id="KW-0378">Hydrolase</keyword>
<evidence type="ECO:0000256" key="11">
    <source>
        <dbReference type="ARBA" id="ARBA00023242"/>
    </source>
</evidence>
<keyword evidence="10" id="KW-0238">DNA-binding</keyword>
<dbReference type="PANTHER" id="PTHR45797">
    <property type="entry name" value="RAD54-LIKE"/>
    <property type="match status" value="1"/>
</dbReference>
<dbReference type="Gene3D" id="3.40.50.10810">
    <property type="entry name" value="Tandem AAA-ATPase domain"/>
    <property type="match status" value="1"/>
</dbReference>
<evidence type="ECO:0000256" key="7">
    <source>
        <dbReference type="ARBA" id="ARBA00022806"/>
    </source>
</evidence>
<dbReference type="GO" id="GO:0016887">
    <property type="term" value="F:ATP hydrolysis activity"/>
    <property type="evidence" value="ECO:0007669"/>
    <property type="project" value="InterPro"/>
</dbReference>
<dbReference type="GO" id="GO:0004386">
    <property type="term" value="F:helicase activity"/>
    <property type="evidence" value="ECO:0007669"/>
    <property type="project" value="UniProtKB-KW"/>
</dbReference>
<dbReference type="EMBL" id="CAKOGP040002091">
    <property type="protein sequence ID" value="CAJ1961919.1"/>
    <property type="molecule type" value="Genomic_DNA"/>
</dbReference>
<feature type="region of interest" description="Disordered" evidence="13">
    <location>
        <begin position="429"/>
        <end position="451"/>
    </location>
</feature>
<dbReference type="CDD" id="cd18793">
    <property type="entry name" value="SF2_C_SNF"/>
    <property type="match status" value="1"/>
</dbReference>
<protein>
    <recommendedName>
        <fullName evidence="19">Transcriptional regulator ATRX</fullName>
    </recommendedName>
</protein>
<feature type="region of interest" description="Disordered" evidence="13">
    <location>
        <begin position="1432"/>
        <end position="1548"/>
    </location>
</feature>
<evidence type="ECO:0000256" key="5">
    <source>
        <dbReference type="ARBA" id="ARBA00022771"/>
    </source>
</evidence>
<dbReference type="Pfam" id="PF07496">
    <property type="entry name" value="zf-CW"/>
    <property type="match status" value="1"/>
</dbReference>
<dbReference type="InterPro" id="IPR011124">
    <property type="entry name" value="Znf_CW"/>
</dbReference>
<evidence type="ECO:0000256" key="13">
    <source>
        <dbReference type="SAM" id="MobiDB-lite"/>
    </source>
</evidence>
<feature type="compositionally biased region" description="Polar residues" evidence="13">
    <location>
        <begin position="565"/>
        <end position="588"/>
    </location>
</feature>
<comment type="caution">
    <text evidence="17">The sequence shown here is derived from an EMBL/GenBank/DDBJ whole genome shotgun (WGS) entry which is preliminary data.</text>
</comment>
<feature type="region of interest" description="Disordered" evidence="13">
    <location>
        <begin position="1068"/>
        <end position="1088"/>
    </location>
</feature>
<dbReference type="PROSITE" id="PS51050">
    <property type="entry name" value="ZF_CW"/>
    <property type="match status" value="1"/>
</dbReference>
<feature type="domain" description="CW-type" evidence="14">
    <location>
        <begin position="1299"/>
        <end position="1356"/>
    </location>
</feature>
<evidence type="ECO:0000313" key="18">
    <source>
        <dbReference type="Proteomes" id="UP001295423"/>
    </source>
</evidence>
<dbReference type="SMART" id="SM00487">
    <property type="entry name" value="DEXDc"/>
    <property type="match status" value="1"/>
</dbReference>
<evidence type="ECO:0000256" key="12">
    <source>
        <dbReference type="SAM" id="Coils"/>
    </source>
</evidence>
<organism evidence="17 18">
    <name type="scientific">Cylindrotheca closterium</name>
    <dbReference type="NCBI Taxonomy" id="2856"/>
    <lineage>
        <taxon>Eukaryota</taxon>
        <taxon>Sar</taxon>
        <taxon>Stramenopiles</taxon>
        <taxon>Ochrophyta</taxon>
        <taxon>Bacillariophyta</taxon>
        <taxon>Bacillariophyceae</taxon>
        <taxon>Bacillariophycidae</taxon>
        <taxon>Bacillariales</taxon>
        <taxon>Bacillariaceae</taxon>
        <taxon>Cylindrotheca</taxon>
    </lineage>
</organism>
<dbReference type="SMART" id="SM00490">
    <property type="entry name" value="HELICc"/>
    <property type="match status" value="1"/>
</dbReference>
<evidence type="ECO:0000256" key="1">
    <source>
        <dbReference type="ARBA" id="ARBA00004123"/>
    </source>
</evidence>
<keyword evidence="12" id="KW-0175">Coiled coil</keyword>
<comment type="subcellular location">
    <subcellularLocation>
        <location evidence="1">Nucleus</location>
    </subcellularLocation>
</comment>
<evidence type="ECO:0000256" key="10">
    <source>
        <dbReference type="ARBA" id="ARBA00023125"/>
    </source>
</evidence>
<gene>
    <name evidence="17" type="ORF">CYCCA115_LOCUS19439</name>
</gene>
<dbReference type="SUPFAM" id="SSF52540">
    <property type="entry name" value="P-loop containing nucleoside triphosphate hydrolases"/>
    <property type="match status" value="2"/>
</dbReference>
<evidence type="ECO:0000256" key="9">
    <source>
        <dbReference type="ARBA" id="ARBA00022840"/>
    </source>
</evidence>
<keyword evidence="11" id="KW-0539">Nucleus</keyword>
<accession>A0AAD2G3X2</accession>
<evidence type="ECO:0000259" key="15">
    <source>
        <dbReference type="PROSITE" id="PS51192"/>
    </source>
</evidence>
<evidence type="ECO:0000259" key="16">
    <source>
        <dbReference type="PROSITE" id="PS51194"/>
    </source>
</evidence>
<dbReference type="Proteomes" id="UP001295423">
    <property type="component" value="Unassembled WGS sequence"/>
</dbReference>
<dbReference type="PANTHER" id="PTHR45797:SF1">
    <property type="entry name" value="HELICASE ARIP4"/>
    <property type="match status" value="1"/>
</dbReference>
<dbReference type="InterPro" id="IPR038718">
    <property type="entry name" value="SNF2-like_sf"/>
</dbReference>
<dbReference type="InterPro" id="IPR000330">
    <property type="entry name" value="SNF2_N"/>
</dbReference>
<dbReference type="PROSITE" id="PS51192">
    <property type="entry name" value="HELICASE_ATP_BIND_1"/>
    <property type="match status" value="1"/>
</dbReference>
<feature type="compositionally biased region" description="Polar residues" evidence="13">
    <location>
        <begin position="84"/>
        <end position="117"/>
    </location>
</feature>
<feature type="coiled-coil region" evidence="12">
    <location>
        <begin position="305"/>
        <end position="335"/>
    </location>
</feature>
<proteinExistence type="inferred from homology"/>
<dbReference type="InterPro" id="IPR014001">
    <property type="entry name" value="Helicase_ATP-bd"/>
</dbReference>
<evidence type="ECO:0008006" key="19">
    <source>
        <dbReference type="Google" id="ProtNLM"/>
    </source>
</evidence>
<evidence type="ECO:0000256" key="3">
    <source>
        <dbReference type="ARBA" id="ARBA00022723"/>
    </source>
</evidence>
<keyword evidence="5" id="KW-0863">Zinc-finger</keyword>
<dbReference type="InterPro" id="IPR027417">
    <property type="entry name" value="P-loop_NTPase"/>
</dbReference>
<evidence type="ECO:0000256" key="8">
    <source>
        <dbReference type="ARBA" id="ARBA00022833"/>
    </source>
</evidence>
<dbReference type="PROSITE" id="PS51194">
    <property type="entry name" value="HELICASE_CTER"/>
    <property type="match status" value="1"/>
</dbReference>
<evidence type="ECO:0000259" key="14">
    <source>
        <dbReference type="PROSITE" id="PS51050"/>
    </source>
</evidence>